<accession>A0ABR2AZA9</accession>
<name>A0ABR2AZA9_9ROSI</name>
<reference evidence="1 2" key="1">
    <citation type="journal article" date="2024" name="G3 (Bethesda)">
        <title>Genome assembly of Hibiscus sabdariffa L. provides insights into metabolisms of medicinal natural products.</title>
        <authorList>
            <person name="Kim T."/>
        </authorList>
    </citation>
    <scope>NUCLEOTIDE SEQUENCE [LARGE SCALE GENOMIC DNA]</scope>
    <source>
        <strain evidence="1">TK-2024</strain>
        <tissue evidence="1">Old leaves</tissue>
    </source>
</reference>
<protein>
    <submittedName>
        <fullName evidence="1">Uncharacterized protein</fullName>
    </submittedName>
</protein>
<dbReference type="EMBL" id="JBBPBM010000234">
    <property type="protein sequence ID" value="KAK8499577.1"/>
    <property type="molecule type" value="Genomic_DNA"/>
</dbReference>
<dbReference type="Proteomes" id="UP001472677">
    <property type="component" value="Unassembled WGS sequence"/>
</dbReference>
<evidence type="ECO:0000313" key="1">
    <source>
        <dbReference type="EMBL" id="KAK8499577.1"/>
    </source>
</evidence>
<organism evidence="1 2">
    <name type="scientific">Hibiscus sabdariffa</name>
    <name type="common">roselle</name>
    <dbReference type="NCBI Taxonomy" id="183260"/>
    <lineage>
        <taxon>Eukaryota</taxon>
        <taxon>Viridiplantae</taxon>
        <taxon>Streptophyta</taxon>
        <taxon>Embryophyta</taxon>
        <taxon>Tracheophyta</taxon>
        <taxon>Spermatophyta</taxon>
        <taxon>Magnoliopsida</taxon>
        <taxon>eudicotyledons</taxon>
        <taxon>Gunneridae</taxon>
        <taxon>Pentapetalae</taxon>
        <taxon>rosids</taxon>
        <taxon>malvids</taxon>
        <taxon>Malvales</taxon>
        <taxon>Malvaceae</taxon>
        <taxon>Malvoideae</taxon>
        <taxon>Hibiscus</taxon>
    </lineage>
</organism>
<evidence type="ECO:0000313" key="2">
    <source>
        <dbReference type="Proteomes" id="UP001472677"/>
    </source>
</evidence>
<proteinExistence type="predicted"/>
<sequence>MGAVTVDVEFNGIGASSSKSDGCLADDVDDVSEIERKLSAGFVLVVLGDAIGSSTRVMIEEFSSLQSPKVKGKGKGRGRGSKNRFEVLQEVDPEDEVWMLGHHT</sequence>
<comment type="caution">
    <text evidence="1">The sequence shown here is derived from an EMBL/GenBank/DDBJ whole genome shotgun (WGS) entry which is preliminary data.</text>
</comment>
<gene>
    <name evidence="1" type="ORF">V6N12_018959</name>
</gene>
<keyword evidence="2" id="KW-1185">Reference proteome</keyword>